<dbReference type="EMBL" id="CM029053">
    <property type="protein sequence ID" value="KAG2551349.1"/>
    <property type="molecule type" value="Genomic_DNA"/>
</dbReference>
<dbReference type="Gene3D" id="2.60.120.330">
    <property type="entry name" value="B-lactam Antibiotic, Isopenicillin N Synthase, Chain"/>
    <property type="match status" value="1"/>
</dbReference>
<dbReference type="SUPFAM" id="SSF51197">
    <property type="entry name" value="Clavaminate synthase-like"/>
    <property type="match status" value="1"/>
</dbReference>
<evidence type="ECO:0000259" key="6">
    <source>
        <dbReference type="PROSITE" id="PS51471"/>
    </source>
</evidence>
<name>A0A8T0NSU7_PANVG</name>
<keyword evidence="2 5" id="KW-0479">Metal-binding</keyword>
<sequence length="367" mass="39846">MAEAAAGRDKITDATAALFADSAKIPERFIRTNEVQAAGTVVVGEGEASSELPVVDMARLLDPELSAQETAKLGSACREWGFFQLVNHGVEEAAVQQIKDSVAQFFSLPLEAKNTVAVREGDGFEGFGHHFSGRASTDKLDWAECLLLFTRPVQIRNMDSFWPTNPPTFRHALDKYSVEIENLARRLLSSMAVDLGVSQEALLGAFFFGDDGAAGKGRQSVSMHHYPPCRHRDTVVGISPHTDTLGLTLLLQVDDTPGLQVKRGGRWFPVRPLPGALVVNVGDALDVLTNGAYASVEHRVVPDAEGRRVTIAMFHDACVDGRVAPLPELLRGGEVPARYKSIGKLEYTKRSAEALAQGRRFLDSLKA</sequence>
<keyword evidence="4 5" id="KW-0408">Iron</keyword>
<dbReference type="InterPro" id="IPR005123">
    <property type="entry name" value="Oxoglu/Fe-dep_dioxygenase_dom"/>
</dbReference>
<organism evidence="7 8">
    <name type="scientific">Panicum virgatum</name>
    <name type="common">Blackwell switchgrass</name>
    <dbReference type="NCBI Taxonomy" id="38727"/>
    <lineage>
        <taxon>Eukaryota</taxon>
        <taxon>Viridiplantae</taxon>
        <taxon>Streptophyta</taxon>
        <taxon>Embryophyta</taxon>
        <taxon>Tracheophyta</taxon>
        <taxon>Spermatophyta</taxon>
        <taxon>Magnoliopsida</taxon>
        <taxon>Liliopsida</taxon>
        <taxon>Poales</taxon>
        <taxon>Poaceae</taxon>
        <taxon>PACMAD clade</taxon>
        <taxon>Panicoideae</taxon>
        <taxon>Panicodae</taxon>
        <taxon>Paniceae</taxon>
        <taxon>Panicinae</taxon>
        <taxon>Panicum</taxon>
        <taxon>Panicum sect. Hiantes</taxon>
    </lineage>
</organism>
<dbReference type="PANTHER" id="PTHR47991">
    <property type="entry name" value="OXOGLUTARATE/IRON-DEPENDENT DIOXYGENASE"/>
    <property type="match status" value="1"/>
</dbReference>
<keyword evidence="8" id="KW-1185">Reference proteome</keyword>
<dbReference type="OrthoDB" id="288590at2759"/>
<gene>
    <name evidence="7" type="ORF">PVAP13_9KG178400</name>
</gene>
<dbReference type="GO" id="GO:0016491">
    <property type="term" value="F:oxidoreductase activity"/>
    <property type="evidence" value="ECO:0007669"/>
    <property type="project" value="UniProtKB-KW"/>
</dbReference>
<dbReference type="InterPro" id="IPR027443">
    <property type="entry name" value="IPNS-like_sf"/>
</dbReference>
<evidence type="ECO:0000256" key="5">
    <source>
        <dbReference type="RuleBase" id="RU003682"/>
    </source>
</evidence>
<evidence type="ECO:0000313" key="7">
    <source>
        <dbReference type="EMBL" id="KAG2551349.1"/>
    </source>
</evidence>
<evidence type="ECO:0000256" key="1">
    <source>
        <dbReference type="ARBA" id="ARBA00008056"/>
    </source>
</evidence>
<dbReference type="PRINTS" id="PR00682">
    <property type="entry name" value="IPNSYNTHASE"/>
</dbReference>
<dbReference type="Proteomes" id="UP000823388">
    <property type="component" value="Chromosome 9K"/>
</dbReference>
<dbReference type="InterPro" id="IPR026992">
    <property type="entry name" value="DIOX_N"/>
</dbReference>
<dbReference type="InterPro" id="IPR050295">
    <property type="entry name" value="Plant_2OG-oxidoreductases"/>
</dbReference>
<dbReference type="Pfam" id="PF03171">
    <property type="entry name" value="2OG-FeII_Oxy"/>
    <property type="match status" value="1"/>
</dbReference>
<dbReference type="Pfam" id="PF14226">
    <property type="entry name" value="DIOX_N"/>
    <property type="match status" value="1"/>
</dbReference>
<proteinExistence type="inferred from homology"/>
<dbReference type="PROSITE" id="PS51471">
    <property type="entry name" value="FE2OG_OXY"/>
    <property type="match status" value="1"/>
</dbReference>
<comment type="similarity">
    <text evidence="1 5">Belongs to the iron/ascorbate-dependent oxidoreductase family.</text>
</comment>
<evidence type="ECO:0000256" key="4">
    <source>
        <dbReference type="ARBA" id="ARBA00023004"/>
    </source>
</evidence>
<dbReference type="FunFam" id="2.60.120.330:FF:000079">
    <property type="entry name" value="Protein SRG1"/>
    <property type="match status" value="1"/>
</dbReference>
<dbReference type="AlphaFoldDB" id="A0A8T0NSU7"/>
<dbReference type="InterPro" id="IPR044861">
    <property type="entry name" value="IPNS-like_FE2OG_OXY"/>
</dbReference>
<protein>
    <recommendedName>
        <fullName evidence="6">Fe2OG dioxygenase domain-containing protein</fullName>
    </recommendedName>
</protein>
<reference evidence="7" key="1">
    <citation type="submission" date="2020-05" db="EMBL/GenBank/DDBJ databases">
        <title>WGS assembly of Panicum virgatum.</title>
        <authorList>
            <person name="Lovell J.T."/>
            <person name="Jenkins J."/>
            <person name="Shu S."/>
            <person name="Juenger T.E."/>
            <person name="Schmutz J."/>
        </authorList>
    </citation>
    <scope>NUCLEOTIDE SEQUENCE</scope>
    <source>
        <strain evidence="7">AP13</strain>
    </source>
</reference>
<evidence type="ECO:0000256" key="2">
    <source>
        <dbReference type="ARBA" id="ARBA00022723"/>
    </source>
</evidence>
<comment type="caution">
    <text evidence="7">The sequence shown here is derived from an EMBL/GenBank/DDBJ whole genome shotgun (WGS) entry which is preliminary data.</text>
</comment>
<keyword evidence="3 5" id="KW-0560">Oxidoreductase</keyword>
<evidence type="ECO:0000256" key="3">
    <source>
        <dbReference type="ARBA" id="ARBA00023002"/>
    </source>
</evidence>
<dbReference type="GO" id="GO:0046872">
    <property type="term" value="F:metal ion binding"/>
    <property type="evidence" value="ECO:0007669"/>
    <property type="project" value="UniProtKB-KW"/>
</dbReference>
<accession>A0A8T0NSU7</accession>
<feature type="domain" description="Fe2OG dioxygenase" evidence="6">
    <location>
        <begin position="217"/>
        <end position="317"/>
    </location>
</feature>
<evidence type="ECO:0000313" key="8">
    <source>
        <dbReference type="Proteomes" id="UP000823388"/>
    </source>
</evidence>